<organism evidence="2 3">
    <name type="scientific">Aspergillus steynii IBT 23096</name>
    <dbReference type="NCBI Taxonomy" id="1392250"/>
    <lineage>
        <taxon>Eukaryota</taxon>
        <taxon>Fungi</taxon>
        <taxon>Dikarya</taxon>
        <taxon>Ascomycota</taxon>
        <taxon>Pezizomycotina</taxon>
        <taxon>Eurotiomycetes</taxon>
        <taxon>Eurotiomycetidae</taxon>
        <taxon>Eurotiales</taxon>
        <taxon>Aspergillaceae</taxon>
        <taxon>Aspergillus</taxon>
        <taxon>Aspergillus subgen. Circumdati</taxon>
    </lineage>
</organism>
<evidence type="ECO:0000313" key="2">
    <source>
        <dbReference type="EMBL" id="PLB44714.1"/>
    </source>
</evidence>
<evidence type="ECO:0000256" key="1">
    <source>
        <dbReference type="SAM" id="MobiDB-lite"/>
    </source>
</evidence>
<comment type="caution">
    <text evidence="2">The sequence shown here is derived from an EMBL/GenBank/DDBJ whole genome shotgun (WGS) entry which is preliminary data.</text>
</comment>
<dbReference type="VEuPathDB" id="FungiDB:P170DRAFT_467428"/>
<feature type="compositionally biased region" description="Basic and acidic residues" evidence="1">
    <location>
        <begin position="1"/>
        <end position="10"/>
    </location>
</feature>
<accession>A0A2I2FVS0</accession>
<dbReference type="OrthoDB" id="5425130at2759"/>
<dbReference type="AlphaFoldDB" id="A0A2I2FVS0"/>
<feature type="compositionally biased region" description="Acidic residues" evidence="1">
    <location>
        <begin position="158"/>
        <end position="179"/>
    </location>
</feature>
<gene>
    <name evidence="2" type="ORF">P170DRAFT_467428</name>
</gene>
<feature type="compositionally biased region" description="Pro residues" evidence="1">
    <location>
        <begin position="69"/>
        <end position="80"/>
    </location>
</feature>
<keyword evidence="3" id="KW-1185">Reference proteome</keyword>
<dbReference type="RefSeq" id="XP_024700016.1">
    <property type="nucleotide sequence ID" value="XM_024852480.1"/>
</dbReference>
<name>A0A2I2FVS0_9EURO</name>
<dbReference type="Proteomes" id="UP000234275">
    <property type="component" value="Unassembled WGS sequence"/>
</dbReference>
<dbReference type="GeneID" id="36560178"/>
<sequence length="282" mass="31205">MPILDKENRPRGLRMPSLSAIKGGLKKQQTSEPSPQKDFHPVQLPAASLYPTDTVPVLPSARPQEKELPPNPLSGPPSSSPPAVNANDFNDRPLPRFPRVPVPKPEEPAAPVILQETPPPTEEPKLPADPGSDRSPNAQVHHTYFPYRDPSPNHGQSDDTDDPLEDFIPEPEPEPDVDGTDAPIEPMSSEENNGPWTPPDIEPVAAPLNKLHFACYQGHRSMPAANNAWYPLPCMTCQKFDREVRFRCVFCCLRICAGCMQTLQKLPNRSLDQLMETITSPE</sequence>
<dbReference type="STRING" id="1392250.A0A2I2FVS0"/>
<feature type="region of interest" description="Disordered" evidence="1">
    <location>
        <begin position="1"/>
        <end position="198"/>
    </location>
</feature>
<proteinExistence type="predicted"/>
<evidence type="ECO:0000313" key="3">
    <source>
        <dbReference type="Proteomes" id="UP000234275"/>
    </source>
</evidence>
<protein>
    <submittedName>
        <fullName evidence="2">Uncharacterized protein</fullName>
    </submittedName>
</protein>
<reference evidence="2 3" key="1">
    <citation type="submission" date="2016-12" db="EMBL/GenBank/DDBJ databases">
        <title>The genomes of Aspergillus section Nigri reveals drivers in fungal speciation.</title>
        <authorList>
            <consortium name="DOE Joint Genome Institute"/>
            <person name="Vesth T.C."/>
            <person name="Nybo J."/>
            <person name="Theobald S."/>
            <person name="Brandl J."/>
            <person name="Frisvad J.C."/>
            <person name="Nielsen K.F."/>
            <person name="Lyhne E.K."/>
            <person name="Kogle M.E."/>
            <person name="Kuo A."/>
            <person name="Riley R."/>
            <person name="Clum A."/>
            <person name="Nolan M."/>
            <person name="Lipzen A."/>
            <person name="Salamov A."/>
            <person name="Henrissat B."/>
            <person name="Wiebenga A."/>
            <person name="De Vries R.P."/>
            <person name="Grigoriev I.V."/>
            <person name="Mortensen U.H."/>
            <person name="Andersen M.R."/>
            <person name="Baker S.E."/>
        </authorList>
    </citation>
    <scope>NUCLEOTIDE SEQUENCE [LARGE SCALE GENOMIC DNA]</scope>
    <source>
        <strain evidence="2 3">IBT 23096</strain>
    </source>
</reference>
<dbReference type="EMBL" id="MSFO01000008">
    <property type="protein sequence ID" value="PLB44714.1"/>
    <property type="molecule type" value="Genomic_DNA"/>
</dbReference>